<dbReference type="Proteomes" id="UP000824056">
    <property type="component" value="Unassembled WGS sequence"/>
</dbReference>
<dbReference type="EMBL" id="DXBG01000057">
    <property type="protein sequence ID" value="HIZ64769.1"/>
    <property type="molecule type" value="Genomic_DNA"/>
</dbReference>
<evidence type="ECO:0000313" key="5">
    <source>
        <dbReference type="Proteomes" id="UP000824056"/>
    </source>
</evidence>
<dbReference type="PANTHER" id="PTHR11908">
    <property type="entry name" value="XANTHINE DEHYDROGENASE"/>
    <property type="match status" value="1"/>
</dbReference>
<keyword evidence="1" id="KW-0500">Molybdenum</keyword>
<gene>
    <name evidence="4" type="ORF">H9809_02505</name>
</gene>
<dbReference type="SMART" id="SM01008">
    <property type="entry name" value="Ald_Xan_dh_C"/>
    <property type="match status" value="1"/>
</dbReference>
<dbReference type="InterPro" id="IPR046867">
    <property type="entry name" value="AldOxase/xan_DH_MoCoBD2"/>
</dbReference>
<reference evidence="4" key="2">
    <citation type="submission" date="2021-04" db="EMBL/GenBank/DDBJ databases">
        <authorList>
            <person name="Gilroy R."/>
        </authorList>
    </citation>
    <scope>NUCLEOTIDE SEQUENCE</scope>
    <source>
        <strain evidence="4">1068</strain>
    </source>
</reference>
<evidence type="ECO:0000256" key="2">
    <source>
        <dbReference type="ARBA" id="ARBA00023002"/>
    </source>
</evidence>
<protein>
    <submittedName>
        <fullName evidence="4">Xanthine dehydrogenase family protein molybdopterin-binding subunit</fullName>
    </submittedName>
</protein>
<dbReference type="AlphaFoldDB" id="A0A9D2FP59"/>
<dbReference type="Pfam" id="PF20256">
    <property type="entry name" value="MoCoBD_2"/>
    <property type="match status" value="1"/>
</dbReference>
<dbReference type="SUPFAM" id="SSF54665">
    <property type="entry name" value="CO dehydrogenase molybdoprotein N-domain-like"/>
    <property type="match status" value="1"/>
</dbReference>
<organism evidence="4 5">
    <name type="scientific">Candidatus Blautia pullicola</name>
    <dbReference type="NCBI Taxonomy" id="2838498"/>
    <lineage>
        <taxon>Bacteria</taxon>
        <taxon>Bacillati</taxon>
        <taxon>Bacillota</taxon>
        <taxon>Clostridia</taxon>
        <taxon>Lachnospirales</taxon>
        <taxon>Lachnospiraceae</taxon>
        <taxon>Blautia</taxon>
    </lineage>
</organism>
<dbReference type="Gene3D" id="3.90.1170.50">
    <property type="entry name" value="Aldehyde oxidase/xanthine dehydrogenase, a/b hammerhead"/>
    <property type="match status" value="1"/>
</dbReference>
<proteinExistence type="predicted"/>
<keyword evidence="2" id="KW-0560">Oxidoreductase</keyword>
<dbReference type="InterPro" id="IPR016208">
    <property type="entry name" value="Ald_Oxase/xanthine_DH-like"/>
</dbReference>
<dbReference type="GO" id="GO:0005506">
    <property type="term" value="F:iron ion binding"/>
    <property type="evidence" value="ECO:0007669"/>
    <property type="project" value="InterPro"/>
</dbReference>
<dbReference type="Pfam" id="PF02738">
    <property type="entry name" value="MoCoBD_1"/>
    <property type="match status" value="1"/>
</dbReference>
<accession>A0A9D2FP59</accession>
<dbReference type="Gene3D" id="3.30.365.10">
    <property type="entry name" value="Aldehyde oxidase/xanthine dehydrogenase, molybdopterin binding domain"/>
    <property type="match status" value="4"/>
</dbReference>
<dbReference type="GO" id="GO:0016491">
    <property type="term" value="F:oxidoreductase activity"/>
    <property type="evidence" value="ECO:0007669"/>
    <property type="project" value="UniProtKB-KW"/>
</dbReference>
<evidence type="ECO:0000256" key="1">
    <source>
        <dbReference type="ARBA" id="ARBA00022505"/>
    </source>
</evidence>
<dbReference type="InterPro" id="IPR036856">
    <property type="entry name" value="Ald_Oxase/Xan_DH_a/b_sf"/>
</dbReference>
<reference evidence="4" key="1">
    <citation type="journal article" date="2021" name="PeerJ">
        <title>Extensive microbial diversity within the chicken gut microbiome revealed by metagenomics and culture.</title>
        <authorList>
            <person name="Gilroy R."/>
            <person name="Ravi A."/>
            <person name="Getino M."/>
            <person name="Pursley I."/>
            <person name="Horton D.L."/>
            <person name="Alikhan N.F."/>
            <person name="Baker D."/>
            <person name="Gharbi K."/>
            <person name="Hall N."/>
            <person name="Watson M."/>
            <person name="Adriaenssens E.M."/>
            <person name="Foster-Nyarko E."/>
            <person name="Jarju S."/>
            <person name="Secka A."/>
            <person name="Antonio M."/>
            <person name="Oren A."/>
            <person name="Chaudhuri R.R."/>
            <person name="La Ragione R."/>
            <person name="Hildebrand F."/>
            <person name="Pallen M.J."/>
        </authorList>
    </citation>
    <scope>NUCLEOTIDE SEQUENCE</scope>
    <source>
        <strain evidence="4">1068</strain>
    </source>
</reference>
<dbReference type="InterPro" id="IPR008274">
    <property type="entry name" value="AldOxase/xan_DH_MoCoBD1"/>
</dbReference>
<name>A0A9D2FP59_9FIRM</name>
<feature type="domain" description="Aldehyde oxidase/xanthine dehydrogenase a/b hammerhead" evidence="3">
    <location>
        <begin position="22"/>
        <end position="134"/>
    </location>
</feature>
<evidence type="ECO:0000313" key="4">
    <source>
        <dbReference type="EMBL" id="HIZ64769.1"/>
    </source>
</evidence>
<comment type="caution">
    <text evidence="4">The sequence shown here is derived from an EMBL/GenBank/DDBJ whole genome shotgun (WGS) entry which is preliminary data.</text>
</comment>
<dbReference type="InterPro" id="IPR037165">
    <property type="entry name" value="AldOxase/xan_DH_Mopterin-bd_sf"/>
</dbReference>
<dbReference type="SUPFAM" id="SSF56003">
    <property type="entry name" value="Molybdenum cofactor-binding domain"/>
    <property type="match status" value="1"/>
</dbReference>
<dbReference type="PANTHER" id="PTHR11908:SF132">
    <property type="entry name" value="ALDEHYDE OXIDASE 1-RELATED"/>
    <property type="match status" value="1"/>
</dbReference>
<sequence length="760" mass="84383">MAKELRYVGKSLSNADVYGKVTGSLEYCKDMQGGQTLYMALKHSDIAHGLIQTIDCAKAKEVPGVVKIYTWENTPDTLYDRGRVAHYEQMPNQERLFDAHVRFWGERVAAVVAVSQEAACRAVDLIQVTYQTLPGAITADEAEAPQAPKIHPEGNVYTAPVQDRGDYSSLKEGEIFKTYTHIGRMTHLSMETSCTLARYDKGTGRLTVYTGCQTVFGIRSTLADFLGMPYSKVRVVKAPMGGSFGCKQETLTEPLAAYAARDLKAEVLLSYTREEQIQNTMLKHSLDEWVESRITKEGKLLGLSFKVRLDSGAYQTVSPSYCRTIGGKLGKVYNIPHLHFEGKAVCTNTPVNGSFRSWGSCEVAMGLETHMNQAAEKLGIDPVEFRLRNVLEPYAPEKMHHTHVGNVHFRECLTKGAEKFDWTRRRQECEKRNKAGGRYRYGSGMALYSHTSSFYPYQTDVATAIARLQEDGTVIIHVGIHDHGCGTVMAMKKIAAEILEIDLEKVEVFEADTQVTMYDYGCYASRTVYVLGKAVEECTRRLLELGRKTAAAMFQCMESAVKYQDGEFYLETEPSKRGDLRQVSEYALSVQGKDIYQVCTVNSRENPGTAAAHFTMVRVDTYTGAVKVLNCLSVHDIGRAINPDMCIGQVGSGIQQGMGMALCEEIKIHPQTGQTLITNFKNYEVTNAVDMPEYDVLFIEEPEEYGPFGAKAIGEVVVVPVAPAIVAAVNQALGTEIGSVPITREIILEELEKQERSRKS</sequence>
<evidence type="ECO:0000259" key="3">
    <source>
        <dbReference type="SMART" id="SM01008"/>
    </source>
</evidence>
<dbReference type="InterPro" id="IPR000674">
    <property type="entry name" value="Ald_Oxase/Xan_DH_a/b"/>
</dbReference>
<dbReference type="Pfam" id="PF01315">
    <property type="entry name" value="Ald_Xan_dh_C"/>
    <property type="match status" value="1"/>
</dbReference>